<dbReference type="Gene3D" id="3.40.50.300">
    <property type="entry name" value="P-loop containing nucleotide triphosphate hydrolases"/>
    <property type="match status" value="1"/>
</dbReference>
<dbReference type="SMART" id="SM00567">
    <property type="entry name" value="EZ_HEAT"/>
    <property type="match status" value="9"/>
</dbReference>
<protein>
    <recommendedName>
        <fullName evidence="1">NACHT domain-containing protein</fullName>
    </recommendedName>
</protein>
<feature type="domain" description="NACHT" evidence="1">
    <location>
        <begin position="113"/>
        <end position="280"/>
    </location>
</feature>
<accession>A0A0F0GYM2</accession>
<dbReference type="InterPro" id="IPR004155">
    <property type="entry name" value="PBS_lyase_HEAT"/>
</dbReference>
<dbReference type="InterPro" id="IPR016024">
    <property type="entry name" value="ARM-type_fold"/>
</dbReference>
<dbReference type="EMBL" id="JYJG01000162">
    <property type="protein sequence ID" value="KJK46518.1"/>
    <property type="molecule type" value="Genomic_DNA"/>
</dbReference>
<reference evidence="2 3" key="1">
    <citation type="submission" date="2015-02" db="EMBL/GenBank/DDBJ databases">
        <authorList>
            <person name="Ju K.-S."/>
            <person name="Doroghazi J.R."/>
            <person name="Metcalf W."/>
        </authorList>
    </citation>
    <scope>NUCLEOTIDE SEQUENCE [LARGE SCALE GENOMIC DNA]</scope>
    <source>
        <strain evidence="2 3">NRRL B-16140</strain>
    </source>
</reference>
<dbReference type="Gene3D" id="1.25.10.10">
    <property type="entry name" value="Leucine-rich Repeat Variant"/>
    <property type="match status" value="1"/>
</dbReference>
<comment type="caution">
    <text evidence="2">The sequence shown here is derived from an EMBL/GenBank/DDBJ whole genome shotgun (WGS) entry which is preliminary data.</text>
</comment>
<dbReference type="Pfam" id="PF05729">
    <property type="entry name" value="NACHT"/>
    <property type="match status" value="1"/>
</dbReference>
<dbReference type="SUPFAM" id="SSF48371">
    <property type="entry name" value="ARM repeat"/>
    <property type="match status" value="2"/>
</dbReference>
<name>A0A0F0GYM2_LENAE</name>
<dbReference type="RefSeq" id="WP_045313721.1">
    <property type="nucleotide sequence ID" value="NZ_JYJG01000162.1"/>
</dbReference>
<evidence type="ECO:0000313" key="2">
    <source>
        <dbReference type="EMBL" id="KJK46518.1"/>
    </source>
</evidence>
<dbReference type="InterPro" id="IPR027417">
    <property type="entry name" value="P-loop_NTPase"/>
</dbReference>
<organism evidence="2 3">
    <name type="scientific">Lentzea aerocolonigenes</name>
    <name type="common">Lechevalieria aerocolonigenes</name>
    <name type="synonym">Saccharothrix aerocolonigenes</name>
    <dbReference type="NCBI Taxonomy" id="68170"/>
    <lineage>
        <taxon>Bacteria</taxon>
        <taxon>Bacillati</taxon>
        <taxon>Actinomycetota</taxon>
        <taxon>Actinomycetes</taxon>
        <taxon>Pseudonocardiales</taxon>
        <taxon>Pseudonocardiaceae</taxon>
        <taxon>Lentzea</taxon>
    </lineage>
</organism>
<dbReference type="OrthoDB" id="135105at2"/>
<dbReference type="InterPro" id="IPR007111">
    <property type="entry name" value="NACHT_NTPase"/>
</dbReference>
<proteinExistence type="predicted"/>
<dbReference type="PATRIC" id="fig|68170.10.peg.5892"/>
<gene>
    <name evidence="2" type="ORF">UK23_23235</name>
</gene>
<dbReference type="InterPro" id="IPR011989">
    <property type="entry name" value="ARM-like"/>
</dbReference>
<evidence type="ECO:0000313" key="3">
    <source>
        <dbReference type="Proteomes" id="UP000033393"/>
    </source>
</evidence>
<keyword evidence="3" id="KW-1185">Reference proteome</keyword>
<sequence>MAEDELRFSIQARGWASATILPAGVKDLMWAQEQAADLLPYQLPGARRPTLGTVYVRQDIGNDLDEAPADQPPAPAYDEHGLLVDAPVAPVARAVVRPPSKSVRSALDNDDHLVITGGPGQGKSTLTLRLTADIVRAWSCTGEAPIAEPVVPLRLPARLLATHLGQSISETLATSASAEYGRYLTGPLDPALFARRVSGHRWLLLIDALDEVADTEARAAIVHTLAAWAGKDPYRVVLTTRPAEGGALSALQRAGAMRYELLPFDEEGLRRFAGCWFGDEDQTRTFLHQIRDAHLTELVAVPLLATIAAIVFERHGDRPLPGNQFQLYESYLGFISSSRSTPPAFERHRTALVEVLGRSRRRSDVSLSTAVRRWVECHPGAGTADELIDHLTAAGPFVQRGGDLAFLHHSFAEHVAATAEARELPAEFDPRDPAVAELLHAAKSWEAGRFARAVLLHYTHLHPDQADELLRRLHGGTSEQHLIAARLLCKHLPASAPVVDEFLTTVRGWAMTTQYRAANILARTSRATHHPGLADWLADLFHDEEAPWESRAEAATALAVRLRDRRANEAIAFLRAGVENASAPAEHRLIAAEALADSGSTARDAAERGLRSVLGDPYATGSDRRGAAVVLAAFGGEARDHAVAALQRTVSDVDTPVADLVEAALGLIEIGLEFHEQCAEIFLSVLRDRAHSVEGRKKAAVGLASLGDPQSASQLLEKVATDRRLLPNLRANGANALASLGPRQRVVAAELVATQCGGAPAERQSLTVHLSTLCPRDVAAEHLRRMLSDPAEQWGSVISAAGALAELGPAFHDEAAGHLRSVLAHIGRSRYLFVSALRALARLGEPHRADAIAQIRASMVDLGVDPTNRCYLASQLIQCGPEYHAEAVDELLLIARGERDPEVAFLAWQQLHSYGPAWREQAGAEMLAIARDQNLPVQLPSLGSAFSGADVTRREAAADVLTTLLHDDERTLRTRLQASQALVWLGGAFHRRAVDGVVRLLRSGAVLDTPFVARKFASSGPGIRASFAEALHEILDDNDQSRIQPALEALDILGCDVPVGVMRRYVDDQTADLDDRARVALMLTRIDRTWLPTAVDRVFGACGAMPLSTWRALVDDLAALGADVSASLWALVRDPDREYQEVTAAACLLGTPALSLLRKHAECECGSFLARSNAYLSLANELDPSARQEAVDFHLSVLRDADEQVVVRCGAAEALVELDRVHLPTMIEVLWRLAESVHLTVDERAFAAMALSRVDTPVIPRLVGLIVALARDPELGDAIAGWLARTSVLPRRLRTEVERFLLADGSVSMAHRGPRPDIWDDLPLRAEAEKAVREVISGPESWSNDRREAALALARLSVRTDHEALDLLLTQGTTTALVKAAELGAWARVHGDAAAIVHDEARPMRERRKAALLIGAISAEPSVHDFLLADRDAPWRMRIDELRYARAFGELRAIRDNPMAMPAQRWRAVEFLGDLSADDRTACAAALTAISADPAAVPALRRRAAADLASMGELGRAQAKAVLEAMVRDDGLGVNLRRLAAEDICSRWPTRREAMFKVLRELLPIARPLDLSLIHIRPR</sequence>
<dbReference type="Proteomes" id="UP000033393">
    <property type="component" value="Unassembled WGS sequence"/>
</dbReference>
<evidence type="ECO:0000259" key="1">
    <source>
        <dbReference type="Pfam" id="PF05729"/>
    </source>
</evidence>
<dbReference type="SUPFAM" id="SSF52540">
    <property type="entry name" value="P-loop containing nucleoside triphosphate hydrolases"/>
    <property type="match status" value="1"/>
</dbReference>